<sequence length="140" mass="15813">MAGKKVVSVVEVVAKKLPKNMPIKVTPVDAVSAISDLLSAYKENEITKREIAAINAKKEIMITDIKERYKFYRFVFENVFDERRQHMDKCFEIIDKGISDNNENLVSMGLENLSKVVSSSPIAEAMALKNYIESGNKIEL</sequence>
<gene>
    <name evidence="1" type="ORF">EPJ69_10625</name>
</gene>
<evidence type="ECO:0000313" key="1">
    <source>
        <dbReference type="EMBL" id="TXJ30512.1"/>
    </source>
</evidence>
<comment type="caution">
    <text evidence="1">The sequence shown here is derived from an EMBL/GenBank/DDBJ whole genome shotgun (WGS) entry which is preliminary data.</text>
</comment>
<reference evidence="1 2" key="1">
    <citation type="journal article" date="1992" name="Lakartidningen">
        <title>[Penicillin V and not amoxicillin is the first choice preparation in acute otitis].</title>
        <authorList>
            <person name="Kamme C."/>
            <person name="Lundgren K."/>
            <person name="Prellner K."/>
        </authorList>
    </citation>
    <scope>NUCLEOTIDE SEQUENCE [LARGE SCALE GENOMIC DNA]</scope>
    <source>
        <strain evidence="1 2">PC5538III-lc</strain>
    </source>
</reference>
<dbReference type="EMBL" id="SAXX01000023">
    <property type="protein sequence ID" value="TXJ30512.1"/>
    <property type="molecule type" value="Genomic_DNA"/>
</dbReference>
<accession>A0A5C8E290</accession>
<name>A0A5C8E290_9SPIR</name>
<evidence type="ECO:0000313" key="2">
    <source>
        <dbReference type="Proteomes" id="UP000324707"/>
    </source>
</evidence>
<dbReference type="RefSeq" id="WP_147737362.1">
    <property type="nucleotide sequence ID" value="NZ_SAXX01000023.1"/>
</dbReference>
<organism evidence="1 2">
    <name type="scientific">Brachyspira aalborgi</name>
    <dbReference type="NCBI Taxonomy" id="29522"/>
    <lineage>
        <taxon>Bacteria</taxon>
        <taxon>Pseudomonadati</taxon>
        <taxon>Spirochaetota</taxon>
        <taxon>Spirochaetia</taxon>
        <taxon>Brachyspirales</taxon>
        <taxon>Brachyspiraceae</taxon>
        <taxon>Brachyspira</taxon>
    </lineage>
</organism>
<proteinExistence type="predicted"/>
<protein>
    <submittedName>
        <fullName evidence="1">Uncharacterized protein</fullName>
    </submittedName>
</protein>
<dbReference type="Proteomes" id="UP000324707">
    <property type="component" value="Unassembled WGS sequence"/>
</dbReference>
<dbReference type="AlphaFoldDB" id="A0A5C8E290"/>